<dbReference type="InterPro" id="IPR003661">
    <property type="entry name" value="HisK_dim/P_dom"/>
</dbReference>
<keyword evidence="8" id="KW-0418">Kinase</keyword>
<dbReference type="PROSITE" id="PS50109">
    <property type="entry name" value="HIS_KIN"/>
    <property type="match status" value="1"/>
</dbReference>
<dbReference type="PANTHER" id="PTHR43547">
    <property type="entry name" value="TWO-COMPONENT HISTIDINE KINASE"/>
    <property type="match status" value="1"/>
</dbReference>
<dbReference type="GO" id="GO:0005886">
    <property type="term" value="C:plasma membrane"/>
    <property type="evidence" value="ECO:0007669"/>
    <property type="project" value="UniProtKB-SubCell"/>
</dbReference>
<name>A0A7C5EM35_9BACT</name>
<dbReference type="AlphaFoldDB" id="A0A7C5EM35"/>
<dbReference type="Gene3D" id="3.30.450.20">
    <property type="entry name" value="PAS domain"/>
    <property type="match status" value="1"/>
</dbReference>
<dbReference type="Pfam" id="PF00512">
    <property type="entry name" value="HisKA"/>
    <property type="match status" value="1"/>
</dbReference>
<dbReference type="Gene3D" id="3.30.565.10">
    <property type="entry name" value="Histidine kinase-like ATPase, C-terminal domain"/>
    <property type="match status" value="1"/>
</dbReference>
<keyword evidence="7 10" id="KW-0812">Transmembrane</keyword>
<dbReference type="PANTHER" id="PTHR43547:SF2">
    <property type="entry name" value="HYBRID SIGNAL TRANSDUCTION HISTIDINE KINASE C"/>
    <property type="match status" value="1"/>
</dbReference>
<dbReference type="Gene3D" id="1.10.287.130">
    <property type="match status" value="1"/>
</dbReference>
<evidence type="ECO:0000256" key="2">
    <source>
        <dbReference type="ARBA" id="ARBA00004651"/>
    </source>
</evidence>
<dbReference type="InterPro" id="IPR036097">
    <property type="entry name" value="HisK_dim/P_sf"/>
</dbReference>
<dbReference type="SUPFAM" id="SSF55874">
    <property type="entry name" value="ATPase domain of HSP90 chaperone/DNA topoisomerase II/histidine kinase"/>
    <property type="match status" value="1"/>
</dbReference>
<keyword evidence="4" id="KW-1003">Cell membrane</keyword>
<keyword evidence="6" id="KW-0808">Transferase</keyword>
<reference evidence="13" key="1">
    <citation type="journal article" date="2020" name="mSystems">
        <title>Genome- and Community-Level Interaction Insights into Carbon Utilization and Element Cycling Functions of Hydrothermarchaeota in Hydrothermal Sediment.</title>
        <authorList>
            <person name="Zhou Z."/>
            <person name="Liu Y."/>
            <person name="Xu W."/>
            <person name="Pan J."/>
            <person name="Luo Z.H."/>
            <person name="Li M."/>
        </authorList>
    </citation>
    <scope>NUCLEOTIDE SEQUENCE [LARGE SCALE GENOMIC DNA]</scope>
    <source>
        <strain evidence="13">SpSt-853</strain>
    </source>
</reference>
<feature type="domain" description="HAMP" evidence="12">
    <location>
        <begin position="301"/>
        <end position="353"/>
    </location>
</feature>
<dbReference type="InterPro" id="IPR029151">
    <property type="entry name" value="Sensor-like_sf"/>
</dbReference>
<organism evidence="13">
    <name type="scientific">Desulfobacca acetoxidans</name>
    <dbReference type="NCBI Taxonomy" id="60893"/>
    <lineage>
        <taxon>Bacteria</taxon>
        <taxon>Pseudomonadati</taxon>
        <taxon>Thermodesulfobacteriota</taxon>
        <taxon>Desulfobaccia</taxon>
        <taxon>Desulfobaccales</taxon>
        <taxon>Desulfobaccaceae</taxon>
        <taxon>Desulfobacca</taxon>
    </lineage>
</organism>
<evidence type="ECO:0000256" key="3">
    <source>
        <dbReference type="ARBA" id="ARBA00012438"/>
    </source>
</evidence>
<sequence length="597" mass="65221">MKVKSKVGVKLLGVNLLSLFVALLGLLLIIQYLATGQILEWHRQRVELVARLVLAEYQGKLQQVMQAASLLADNPTYGELLAAGEIASLRNLIRPMLKATGLQVLTITDSQGIIQVRLHDPKGVGANISANPLVRASLKGKTASRMTQWQDSIALSATAPIYLEERLVGVVLAGVFIDKSFVEYLSRPGAEVAVFYGKRLVVNSFQNLPEKDLAEVVKSLDLGESTPGTALRVQQLKLGSQDYTLTYLPMGEEEKPWENFILVGVNRRELDQTLTTLKLVIFGVGGAAALVGAILSVGLSQGMRRQIAHLTEGTRRAASEELAGDIPVTSRDELGELAESFNAMTQALREKTQQLQEERDRSVANAEFLSMIVHDIKAPLTGVRLTIEALEDETLPPEIHQKLKGIIQRSEGLLLHLHNVLYLSRFESGLLALRPEAVPPAFLVSRLLHHFAPLAQHQGVQMTSELPPDLPALWVDEPSLERVLANLIVNALEATPRGGSITVLGRLNPEPEPGEVELVVADTGCGIPLKDQENLFEKYRLRPHKGSSSGLGLYICKTLVEANKGRIWVESVPGEGTKFHLALPVAREVTEELAQVA</sequence>
<dbReference type="CDD" id="cd06225">
    <property type="entry name" value="HAMP"/>
    <property type="match status" value="1"/>
</dbReference>
<keyword evidence="9 10" id="KW-1133">Transmembrane helix</keyword>
<dbReference type="PROSITE" id="PS50885">
    <property type="entry name" value="HAMP"/>
    <property type="match status" value="1"/>
</dbReference>
<dbReference type="Pfam" id="PF14827">
    <property type="entry name" value="dCache_3"/>
    <property type="match status" value="1"/>
</dbReference>
<dbReference type="SUPFAM" id="SSF47384">
    <property type="entry name" value="Homodimeric domain of signal transducing histidine kinase"/>
    <property type="match status" value="1"/>
</dbReference>
<accession>A0A7C5EM35</accession>
<comment type="caution">
    <text evidence="13">The sequence shown here is derived from an EMBL/GenBank/DDBJ whole genome shotgun (WGS) entry which is preliminary data.</text>
</comment>
<evidence type="ECO:0000259" key="12">
    <source>
        <dbReference type="PROSITE" id="PS50885"/>
    </source>
</evidence>
<comment type="catalytic activity">
    <reaction evidence="1">
        <text>ATP + protein L-histidine = ADP + protein N-phospho-L-histidine.</text>
        <dbReference type="EC" id="2.7.13.3"/>
    </reaction>
</comment>
<dbReference type="PRINTS" id="PR00344">
    <property type="entry name" value="BCTRLSENSOR"/>
</dbReference>
<protein>
    <recommendedName>
        <fullName evidence="3">histidine kinase</fullName>
        <ecNumber evidence="3">2.7.13.3</ecNumber>
    </recommendedName>
</protein>
<gene>
    <name evidence="13" type="ORF">ENW48_04510</name>
</gene>
<evidence type="ECO:0000259" key="11">
    <source>
        <dbReference type="PROSITE" id="PS50109"/>
    </source>
</evidence>
<keyword evidence="10" id="KW-0472">Membrane</keyword>
<proteinExistence type="predicted"/>
<dbReference type="EMBL" id="DTKJ01000031">
    <property type="protein sequence ID" value="HGZ11459.1"/>
    <property type="molecule type" value="Genomic_DNA"/>
</dbReference>
<evidence type="ECO:0000256" key="6">
    <source>
        <dbReference type="ARBA" id="ARBA00022679"/>
    </source>
</evidence>
<dbReference type="InterPro" id="IPR003594">
    <property type="entry name" value="HATPase_dom"/>
</dbReference>
<feature type="transmembrane region" description="Helical" evidence="10">
    <location>
        <begin position="12"/>
        <end position="34"/>
    </location>
</feature>
<evidence type="ECO:0000256" key="1">
    <source>
        <dbReference type="ARBA" id="ARBA00000085"/>
    </source>
</evidence>
<evidence type="ECO:0000256" key="4">
    <source>
        <dbReference type="ARBA" id="ARBA00022475"/>
    </source>
</evidence>
<dbReference type="InterPro" id="IPR003660">
    <property type="entry name" value="HAMP_dom"/>
</dbReference>
<dbReference type="EC" id="2.7.13.3" evidence="3"/>
<evidence type="ECO:0000256" key="9">
    <source>
        <dbReference type="ARBA" id="ARBA00022989"/>
    </source>
</evidence>
<dbReference type="InterPro" id="IPR005467">
    <property type="entry name" value="His_kinase_dom"/>
</dbReference>
<dbReference type="InterPro" id="IPR029150">
    <property type="entry name" value="dCache_3"/>
</dbReference>
<dbReference type="CDD" id="cd00082">
    <property type="entry name" value="HisKA"/>
    <property type="match status" value="1"/>
</dbReference>
<comment type="subcellular location">
    <subcellularLocation>
        <location evidence="2">Cell membrane</location>
        <topology evidence="2">Multi-pass membrane protein</topology>
    </subcellularLocation>
</comment>
<feature type="domain" description="Histidine kinase" evidence="11">
    <location>
        <begin position="371"/>
        <end position="587"/>
    </location>
</feature>
<dbReference type="SUPFAM" id="SSF103190">
    <property type="entry name" value="Sensory domain-like"/>
    <property type="match status" value="1"/>
</dbReference>
<dbReference type="InterPro" id="IPR004358">
    <property type="entry name" value="Sig_transdc_His_kin-like_C"/>
</dbReference>
<evidence type="ECO:0000256" key="7">
    <source>
        <dbReference type="ARBA" id="ARBA00022692"/>
    </source>
</evidence>
<evidence type="ECO:0000256" key="5">
    <source>
        <dbReference type="ARBA" id="ARBA00022553"/>
    </source>
</evidence>
<keyword evidence="5" id="KW-0597">Phosphoprotein</keyword>
<dbReference type="Pfam" id="PF00672">
    <property type="entry name" value="HAMP"/>
    <property type="match status" value="1"/>
</dbReference>
<dbReference type="Gene3D" id="6.10.340.10">
    <property type="match status" value="1"/>
</dbReference>
<dbReference type="CDD" id="cd00075">
    <property type="entry name" value="HATPase"/>
    <property type="match status" value="1"/>
</dbReference>
<dbReference type="SMART" id="SM00387">
    <property type="entry name" value="HATPase_c"/>
    <property type="match status" value="1"/>
</dbReference>
<dbReference type="SUPFAM" id="SSF158472">
    <property type="entry name" value="HAMP domain-like"/>
    <property type="match status" value="1"/>
</dbReference>
<dbReference type="SMART" id="SM00304">
    <property type="entry name" value="HAMP"/>
    <property type="match status" value="1"/>
</dbReference>
<dbReference type="Pfam" id="PF02518">
    <property type="entry name" value="HATPase_c"/>
    <property type="match status" value="1"/>
</dbReference>
<dbReference type="GO" id="GO:0000155">
    <property type="term" value="F:phosphorelay sensor kinase activity"/>
    <property type="evidence" value="ECO:0007669"/>
    <property type="project" value="InterPro"/>
</dbReference>
<evidence type="ECO:0000256" key="10">
    <source>
        <dbReference type="SAM" id="Phobius"/>
    </source>
</evidence>
<evidence type="ECO:0000256" key="8">
    <source>
        <dbReference type="ARBA" id="ARBA00022777"/>
    </source>
</evidence>
<dbReference type="InterPro" id="IPR036890">
    <property type="entry name" value="HATPase_C_sf"/>
</dbReference>
<dbReference type="SMART" id="SM00388">
    <property type="entry name" value="HisKA"/>
    <property type="match status" value="1"/>
</dbReference>
<evidence type="ECO:0000313" key="13">
    <source>
        <dbReference type="EMBL" id="HGZ11459.1"/>
    </source>
</evidence>